<dbReference type="PANTHER" id="PTHR24198:SF165">
    <property type="entry name" value="ANKYRIN REPEAT-CONTAINING PROTEIN-RELATED"/>
    <property type="match status" value="1"/>
</dbReference>
<dbReference type="Gene3D" id="1.25.40.20">
    <property type="entry name" value="Ankyrin repeat-containing domain"/>
    <property type="match status" value="2"/>
</dbReference>
<dbReference type="PANTHER" id="PTHR24198">
    <property type="entry name" value="ANKYRIN REPEAT AND PROTEIN KINASE DOMAIN-CONTAINING PROTEIN"/>
    <property type="match status" value="1"/>
</dbReference>
<dbReference type="GO" id="GO:0005524">
    <property type="term" value="F:ATP binding"/>
    <property type="evidence" value="ECO:0007669"/>
    <property type="project" value="InterPro"/>
</dbReference>
<dbReference type="SMART" id="SM00220">
    <property type="entry name" value="S_TKc"/>
    <property type="match status" value="1"/>
</dbReference>
<dbReference type="OrthoDB" id="4062651at2759"/>
<dbReference type="Proteomes" id="UP000039046">
    <property type="component" value="Unassembled WGS sequence"/>
</dbReference>
<keyword evidence="6" id="KW-1185">Reference proteome</keyword>
<organism evidence="5 6">
    <name type="scientific">[Torrubiella] hemipterigena</name>
    <dbReference type="NCBI Taxonomy" id="1531966"/>
    <lineage>
        <taxon>Eukaryota</taxon>
        <taxon>Fungi</taxon>
        <taxon>Dikarya</taxon>
        <taxon>Ascomycota</taxon>
        <taxon>Pezizomycotina</taxon>
        <taxon>Sordariomycetes</taxon>
        <taxon>Hypocreomycetidae</taxon>
        <taxon>Hypocreales</taxon>
        <taxon>Clavicipitaceae</taxon>
        <taxon>Clavicipitaceae incertae sedis</taxon>
        <taxon>'Torrubiella' clade</taxon>
    </lineage>
</organism>
<name>A0A0A1SQS7_9HYPO</name>
<dbReference type="Pfam" id="PF12796">
    <property type="entry name" value="Ank_2"/>
    <property type="match status" value="1"/>
</dbReference>
<dbReference type="PROSITE" id="PS50011">
    <property type="entry name" value="PROTEIN_KINASE_DOM"/>
    <property type="match status" value="1"/>
</dbReference>
<dbReference type="SUPFAM" id="SSF56112">
    <property type="entry name" value="Protein kinase-like (PK-like)"/>
    <property type="match status" value="1"/>
</dbReference>
<keyword evidence="2 3" id="KW-0040">ANK repeat</keyword>
<dbReference type="STRING" id="1531966.A0A0A1SQS7"/>
<proteinExistence type="predicted"/>
<dbReference type="PROSITE" id="PS50297">
    <property type="entry name" value="ANK_REP_REGION"/>
    <property type="match status" value="1"/>
</dbReference>
<dbReference type="Pfam" id="PF00069">
    <property type="entry name" value="Pkinase"/>
    <property type="match status" value="1"/>
</dbReference>
<evidence type="ECO:0000256" key="1">
    <source>
        <dbReference type="ARBA" id="ARBA00022737"/>
    </source>
</evidence>
<accession>A0A0A1SQS7</accession>
<dbReference type="InterPro" id="IPR008271">
    <property type="entry name" value="Ser/Thr_kinase_AS"/>
</dbReference>
<dbReference type="Gene3D" id="1.10.510.10">
    <property type="entry name" value="Transferase(Phosphotransferase) domain 1"/>
    <property type="match status" value="1"/>
</dbReference>
<dbReference type="InterPro" id="IPR011009">
    <property type="entry name" value="Kinase-like_dom_sf"/>
</dbReference>
<reference evidence="5 6" key="1">
    <citation type="journal article" date="2015" name="Genome Announc.">
        <title>Draft Genome Sequence and Gene Annotation of the Entomopathogenic Fungus Verticillium hemipterigenum.</title>
        <authorList>
            <person name="Horn F."/>
            <person name="Habel A."/>
            <person name="Scharf D.H."/>
            <person name="Dworschak J."/>
            <person name="Brakhage A.A."/>
            <person name="Guthke R."/>
            <person name="Hertweck C."/>
            <person name="Linde J."/>
        </authorList>
    </citation>
    <scope>NUCLEOTIDE SEQUENCE [LARGE SCALE GENOMIC DNA]</scope>
</reference>
<dbReference type="CDD" id="cd00180">
    <property type="entry name" value="PKc"/>
    <property type="match status" value="1"/>
</dbReference>
<dbReference type="InterPro" id="IPR036770">
    <property type="entry name" value="Ankyrin_rpt-contain_sf"/>
</dbReference>
<evidence type="ECO:0000259" key="4">
    <source>
        <dbReference type="PROSITE" id="PS50011"/>
    </source>
</evidence>
<evidence type="ECO:0000313" key="5">
    <source>
        <dbReference type="EMBL" id="CEJ82773.1"/>
    </source>
</evidence>
<dbReference type="PROSITE" id="PS50088">
    <property type="entry name" value="ANK_REPEAT"/>
    <property type="match status" value="1"/>
</dbReference>
<feature type="domain" description="Protein kinase" evidence="4">
    <location>
        <begin position="83"/>
        <end position="401"/>
    </location>
</feature>
<sequence length="1358" mass="150764">MTSYLYPSAFSGGETSTNNYTEPSEETTSALTAIVSSLDTQPSANISEAGSFASFICHLAKLDESLRRGEESTIFGESGDRKFSSRTRVGYGTSFLVDKVEIAYEQKNEPPKKRLAVVKTVRQDSLNPNQWRDVLLEIRVLLHEPIRYHPNIVRLLDVGWGAVSNIGSPFPALVQEYADYGTLDKLQKEHAPLPFKIKQKLCYDVGRGLSILHACGIVHGDVKHENILVFINKYDNVPEQPYTAKVADFGGTVLDLDEEESSTESHRVPMHTFPYEAPEITQRLTIDGVKKTDAFSYGMLIWRCMMDCQDILTALGISVQGRPTDEQRAAVQQLKTSEQLLHKAAESLDKIPSIKGLPKDSLSLITVALASTLRGDPVQRNIEYAQMSMRGMTLAECKSYVEMKDAANANIKQREQYRTPGAHGIDVDSTGYGLGRLIGDDYDPQNNMPGYRPDLPQPTKDGYEFEPWSLGRILDWHQQTQMVAGFIEAANMRHNARQDKLEPWSAAFFLYQSYLCGFGTAVDPAEACKWLRATANPSDETAGVDYLAGAWLVRVHKALGVPNPLSIEDQLDFLRWGTIRGHRFCLQDANELMGSLPTAAKKMEWRHEIDWAHWNYRIRTNGTGMPYFIARRLFRKWDTEDMAELDQEIRKELGDKYDSCLRVNATTATASTDTAKDKETPFDEINVSNKGHGLLHLAASLGRLAMLKHIYTKYNASIDRKNHSHSDTPLVSACKSGHLDCALYLLENGANPNGWDTGEEAPLHCLMNFTDEQVSVIVNRLVHAGAKIERLTSATRKDVRMIIADWEDNGYIRTTALGRAVLHQKTAAVRALLEVGADPWYREEISSDTISVEPVRLAALLTLPELLLMMLGYAPENPHPDREPLYDDCGMLKAARSSEIMAYDPLTLQSRIVRCGASYKADLKQTLTVLQNWRFANGGEAQEEAPGAQLCREISLGNDDIAETLLELGHPVDGSPQFRPIRAAVEANNQKLFHLLMSNGAKLSFGDEESLLLVSASRPRYRPRGEGISAYLIAQGVSTTPLDPSQPSALALAIQNRYFELANNLIAHGIIDGINTFCTWSTGREPESLLGYLLSDHTNDSLQSIEYLCKLHMSPAIPITLDPEVTRGASALHVLAQQPMALWNNYSQISARIVQQTLNMFPGPEHLQGLHIDDVYRSPLTAAILASNQYMVSALLDSPFQQEASLETPVVLDDSPGTFTALELVAQLQTNLKAKSEPSSTQMMAALADIHDQLSIITPPDLSSLNLLDSAAQTGVAFDIPVPRSATADYNPSLDTPVDLSVISEELPVFWKEGDDMGRDQAMRTMLRSFRTNDMFAGNSVDVLMDKTFNKRPPRPTS</sequence>
<dbReference type="PROSITE" id="PS00108">
    <property type="entry name" value="PROTEIN_KINASE_ST"/>
    <property type="match status" value="1"/>
</dbReference>
<dbReference type="EMBL" id="CDHN01000001">
    <property type="protein sequence ID" value="CEJ82773.1"/>
    <property type="molecule type" value="Genomic_DNA"/>
</dbReference>
<dbReference type="InterPro" id="IPR000719">
    <property type="entry name" value="Prot_kinase_dom"/>
</dbReference>
<dbReference type="GO" id="GO:0004672">
    <property type="term" value="F:protein kinase activity"/>
    <property type="evidence" value="ECO:0007669"/>
    <property type="project" value="InterPro"/>
</dbReference>
<evidence type="ECO:0000256" key="2">
    <source>
        <dbReference type="ARBA" id="ARBA00023043"/>
    </source>
</evidence>
<gene>
    <name evidence="5" type="ORF">VHEMI02821</name>
</gene>
<feature type="repeat" description="ANK" evidence="3">
    <location>
        <begin position="725"/>
        <end position="757"/>
    </location>
</feature>
<keyword evidence="1" id="KW-0677">Repeat</keyword>
<dbReference type="SUPFAM" id="SSF48403">
    <property type="entry name" value="Ankyrin repeat"/>
    <property type="match status" value="2"/>
</dbReference>
<protein>
    <recommendedName>
        <fullName evidence="4">Protein kinase domain-containing protein</fullName>
    </recommendedName>
</protein>
<dbReference type="InterPro" id="IPR002110">
    <property type="entry name" value="Ankyrin_rpt"/>
</dbReference>
<dbReference type="HOGENOM" id="CLU_003888_0_0_1"/>
<evidence type="ECO:0000313" key="6">
    <source>
        <dbReference type="Proteomes" id="UP000039046"/>
    </source>
</evidence>
<dbReference type="SMART" id="SM00248">
    <property type="entry name" value="ANK"/>
    <property type="match status" value="7"/>
</dbReference>
<evidence type="ECO:0000256" key="3">
    <source>
        <dbReference type="PROSITE-ProRule" id="PRU00023"/>
    </source>
</evidence>